<evidence type="ECO:0000313" key="9">
    <source>
        <dbReference type="Proteomes" id="UP001430919"/>
    </source>
</evidence>
<keyword evidence="4" id="KW-0520">NAD</keyword>
<feature type="domain" description="Siroheme synthase central" evidence="7">
    <location>
        <begin position="126"/>
        <end position="150"/>
    </location>
</feature>
<keyword evidence="3" id="KW-0560">Oxidoreductase</keyword>
<gene>
    <name evidence="8" type="ORF">LNQ49_10015</name>
</gene>
<evidence type="ECO:0000256" key="2">
    <source>
        <dbReference type="ARBA" id="ARBA00012400"/>
    </source>
</evidence>
<dbReference type="Gene3D" id="3.40.50.720">
    <property type="entry name" value="NAD(P)-binding Rossmann-like Domain"/>
    <property type="match status" value="1"/>
</dbReference>
<evidence type="ECO:0000313" key="8">
    <source>
        <dbReference type="EMBL" id="MCC9071915.1"/>
    </source>
</evidence>
<proteinExistence type="predicted"/>
<sequence length="193" mass="22014">MERNELYPIFLKLHKLNVLIVGGGNVGLEKLSFLLKSSPNANVEVVATTFLPEIEILGVNYNNLTLTKAKFKKKMLKKRHMVIACTDDLLVNKKIYDLSRERYLICNIADTPELCDYYLGGIVTKGNVKIAISTNGKSPTTAKRLREFFEEVIPEDINKMVENLNEYRKTLKGNFEDKVKKMNEITASLKNKQ</sequence>
<dbReference type="Pfam" id="PF14824">
    <property type="entry name" value="Sirohm_synth_M"/>
    <property type="match status" value="1"/>
</dbReference>
<dbReference type="InterPro" id="IPR006367">
    <property type="entry name" value="Sirohaem_synthase_N"/>
</dbReference>
<evidence type="ECO:0000256" key="5">
    <source>
        <dbReference type="ARBA" id="ARBA00023244"/>
    </source>
</evidence>
<organism evidence="8 9">
    <name type="scientific">Flavobacterium pisciphilum</name>
    <dbReference type="NCBI Taxonomy" id="2893755"/>
    <lineage>
        <taxon>Bacteria</taxon>
        <taxon>Pseudomonadati</taxon>
        <taxon>Bacteroidota</taxon>
        <taxon>Flavobacteriia</taxon>
        <taxon>Flavobacteriales</taxon>
        <taxon>Flavobacteriaceae</taxon>
        <taxon>Flavobacterium</taxon>
    </lineage>
</organism>
<dbReference type="SUPFAM" id="SSF75615">
    <property type="entry name" value="Siroheme synthase middle domains-like"/>
    <property type="match status" value="1"/>
</dbReference>
<dbReference type="Pfam" id="PF13241">
    <property type="entry name" value="NAD_binding_7"/>
    <property type="match status" value="1"/>
</dbReference>
<reference evidence="8" key="1">
    <citation type="submission" date="2021-11" db="EMBL/GenBank/DDBJ databases">
        <title>Description of novel Flavobacterium species.</title>
        <authorList>
            <person name="Saticioglu I.B."/>
            <person name="Ay H."/>
            <person name="Altun S."/>
            <person name="Duman M."/>
        </authorList>
    </citation>
    <scope>NUCLEOTIDE SEQUENCE</scope>
    <source>
        <strain evidence="8">F-65</strain>
    </source>
</reference>
<dbReference type="Proteomes" id="UP001430919">
    <property type="component" value="Unassembled WGS sequence"/>
</dbReference>
<dbReference type="Gene3D" id="3.30.160.110">
    <property type="entry name" value="Siroheme synthase, domain 2"/>
    <property type="match status" value="1"/>
</dbReference>
<name>A0ABS8MT09_9FLAO</name>
<protein>
    <recommendedName>
        <fullName evidence="2">precorrin-2 dehydrogenase</fullName>
        <ecNumber evidence="2">1.3.1.76</ecNumber>
    </recommendedName>
</protein>
<keyword evidence="5" id="KW-0627">Porphyrin biosynthesis</keyword>
<dbReference type="PANTHER" id="PTHR35330:SF1">
    <property type="entry name" value="SIROHEME BIOSYNTHESIS PROTEIN MET8"/>
    <property type="match status" value="1"/>
</dbReference>
<comment type="catalytic activity">
    <reaction evidence="6">
        <text>precorrin-2 + NAD(+) = sirohydrochlorin + NADH + 2 H(+)</text>
        <dbReference type="Rhea" id="RHEA:15613"/>
        <dbReference type="ChEBI" id="CHEBI:15378"/>
        <dbReference type="ChEBI" id="CHEBI:57540"/>
        <dbReference type="ChEBI" id="CHEBI:57945"/>
        <dbReference type="ChEBI" id="CHEBI:58351"/>
        <dbReference type="ChEBI" id="CHEBI:58827"/>
        <dbReference type="EC" id="1.3.1.76"/>
    </reaction>
</comment>
<dbReference type="InterPro" id="IPR028281">
    <property type="entry name" value="Sirohaem_synthase_central"/>
</dbReference>
<dbReference type="PANTHER" id="PTHR35330">
    <property type="entry name" value="SIROHEME BIOSYNTHESIS PROTEIN MET8"/>
    <property type="match status" value="1"/>
</dbReference>
<evidence type="ECO:0000256" key="3">
    <source>
        <dbReference type="ARBA" id="ARBA00023002"/>
    </source>
</evidence>
<evidence type="ECO:0000256" key="1">
    <source>
        <dbReference type="ARBA" id="ARBA00005010"/>
    </source>
</evidence>
<evidence type="ECO:0000256" key="4">
    <source>
        <dbReference type="ARBA" id="ARBA00023027"/>
    </source>
</evidence>
<accession>A0ABS8MT09</accession>
<evidence type="ECO:0000256" key="6">
    <source>
        <dbReference type="ARBA" id="ARBA00047561"/>
    </source>
</evidence>
<dbReference type="EC" id="1.3.1.76" evidence="2"/>
<dbReference type="NCBIfam" id="TIGR01470">
    <property type="entry name" value="cysG_Nterm"/>
    <property type="match status" value="1"/>
</dbReference>
<dbReference type="InterPro" id="IPR036291">
    <property type="entry name" value="NAD(P)-bd_dom_sf"/>
</dbReference>
<comment type="pathway">
    <text evidence="1">Porphyrin-containing compound metabolism; siroheme biosynthesis; sirohydrochlorin from precorrin-2: step 1/1.</text>
</comment>
<dbReference type="InterPro" id="IPR028161">
    <property type="entry name" value="Met8-like"/>
</dbReference>
<evidence type="ECO:0000259" key="7">
    <source>
        <dbReference type="Pfam" id="PF14824"/>
    </source>
</evidence>
<dbReference type="SUPFAM" id="SSF51735">
    <property type="entry name" value="NAD(P)-binding Rossmann-fold domains"/>
    <property type="match status" value="1"/>
</dbReference>
<comment type="caution">
    <text evidence="8">The sequence shown here is derived from an EMBL/GenBank/DDBJ whole genome shotgun (WGS) entry which is preliminary data.</text>
</comment>
<keyword evidence="9" id="KW-1185">Reference proteome</keyword>
<dbReference type="EMBL" id="JAJJMO010000001">
    <property type="protein sequence ID" value="MCC9071915.1"/>
    <property type="molecule type" value="Genomic_DNA"/>
</dbReference>
<dbReference type="RefSeq" id="WP_229988634.1">
    <property type="nucleotide sequence ID" value="NZ_JAJJMO010000001.1"/>
</dbReference>